<protein>
    <submittedName>
        <fullName evidence="1">Uncharacterized protein</fullName>
    </submittedName>
</protein>
<sequence>MSRCRGFSVAGATAAVFLVAVAYSKWPSRDAATTAPARALVPDFSVPHLASLGGPSLVPDFSTSDSSSESAARPEAFINCGNWQESYMTFHRRTLAGELPPRYLVSVAVEAGLADRLVGTISEFYLALLSGRAFQITNAGQSTPRMESAYDAPYVNWTRGDDDPAILTEHLLKAYKGERQYATSGAVDTAKYWSMFLVNQLKGNDFYATQDLREVPEGHADAETVFVSSNRGRVFQLFDNPYHKEQLYMMGLRPDTAFACAFHFLFRPNSAVEEAVKQEVERLSSTDDTVLKIAVQIRMGDSVFDPERDQKRAENTLKASEGFVECAKQIAASRRSPKTSKVLWYVASDSEFLRAHLLSEYGADTIVTNSAKSIHTDCSHIMAGTNCTDDALASALVSAAGTILAMSMTDYQVVTQKSGFGRVAAWLSLRWHSVYAIDPHDTSGEEHQCGTADYELLEASAARWSGI</sequence>
<evidence type="ECO:0000313" key="2">
    <source>
        <dbReference type="Proteomes" id="UP000664859"/>
    </source>
</evidence>
<dbReference type="Gene3D" id="3.40.50.11350">
    <property type="match status" value="1"/>
</dbReference>
<name>A0A835ZAH6_9STRA</name>
<keyword evidence="2" id="KW-1185">Reference proteome</keyword>
<dbReference type="PANTHER" id="PTHR13132:SF29">
    <property type="entry name" value="ALPHA-(1,6)-FUCOSYLTRANSFERASE"/>
    <property type="match status" value="1"/>
</dbReference>
<accession>A0A835ZAH6</accession>
<proteinExistence type="predicted"/>
<evidence type="ECO:0000313" key="1">
    <source>
        <dbReference type="EMBL" id="KAG5189463.1"/>
    </source>
</evidence>
<dbReference type="GO" id="GO:0046921">
    <property type="term" value="F:alpha-(1-&gt;6)-fucosyltransferase activity"/>
    <property type="evidence" value="ECO:0007669"/>
    <property type="project" value="TreeGrafter"/>
</dbReference>
<dbReference type="PANTHER" id="PTHR13132">
    <property type="entry name" value="ALPHA- 1,6 -FUCOSYLTRANSFERASE"/>
    <property type="match status" value="1"/>
</dbReference>
<comment type="caution">
    <text evidence="1">The sequence shown here is derived from an EMBL/GenBank/DDBJ whole genome shotgun (WGS) entry which is preliminary data.</text>
</comment>
<dbReference type="EMBL" id="JAFCMP010000050">
    <property type="protein sequence ID" value="KAG5189463.1"/>
    <property type="molecule type" value="Genomic_DNA"/>
</dbReference>
<dbReference type="AlphaFoldDB" id="A0A835ZAH6"/>
<gene>
    <name evidence="1" type="ORF">JKP88DRAFT_301886</name>
</gene>
<dbReference type="Proteomes" id="UP000664859">
    <property type="component" value="Unassembled WGS sequence"/>
</dbReference>
<dbReference type="OrthoDB" id="187873at2759"/>
<dbReference type="GO" id="GO:0006487">
    <property type="term" value="P:protein N-linked glycosylation"/>
    <property type="evidence" value="ECO:0007669"/>
    <property type="project" value="TreeGrafter"/>
</dbReference>
<organism evidence="1 2">
    <name type="scientific">Tribonema minus</name>
    <dbReference type="NCBI Taxonomy" id="303371"/>
    <lineage>
        <taxon>Eukaryota</taxon>
        <taxon>Sar</taxon>
        <taxon>Stramenopiles</taxon>
        <taxon>Ochrophyta</taxon>
        <taxon>PX clade</taxon>
        <taxon>Xanthophyceae</taxon>
        <taxon>Tribonematales</taxon>
        <taxon>Tribonemataceae</taxon>
        <taxon>Tribonema</taxon>
    </lineage>
</organism>
<reference evidence="1" key="1">
    <citation type="submission" date="2021-02" db="EMBL/GenBank/DDBJ databases">
        <title>First Annotated Genome of the Yellow-green Alga Tribonema minus.</title>
        <authorList>
            <person name="Mahan K.M."/>
        </authorList>
    </citation>
    <scope>NUCLEOTIDE SEQUENCE</scope>
    <source>
        <strain evidence="1">UTEX B ZZ1240</strain>
    </source>
</reference>